<protein>
    <recommendedName>
        <fullName evidence="10">ABC transporter domain-containing protein</fullName>
    </recommendedName>
</protein>
<dbReference type="InterPro" id="IPR017871">
    <property type="entry name" value="ABC_transporter-like_CS"/>
</dbReference>
<dbReference type="Gene3D" id="3.40.50.300">
    <property type="entry name" value="P-loop containing nucleotide triphosphate hydrolases"/>
    <property type="match status" value="2"/>
</dbReference>
<evidence type="ECO:0000256" key="5">
    <source>
        <dbReference type="ARBA" id="ARBA00022741"/>
    </source>
</evidence>
<dbReference type="PANTHER" id="PTHR19229:SF250">
    <property type="entry name" value="ABC TRANSPORTER DOMAIN-CONTAINING PROTEIN-RELATED"/>
    <property type="match status" value="1"/>
</dbReference>
<accession>A0A818DXC8</accession>
<feature type="transmembrane region" description="Helical" evidence="9">
    <location>
        <begin position="39"/>
        <end position="59"/>
    </location>
</feature>
<feature type="transmembrane region" description="Helical" evidence="9">
    <location>
        <begin position="1224"/>
        <end position="1247"/>
    </location>
</feature>
<reference evidence="11" key="1">
    <citation type="submission" date="2021-02" db="EMBL/GenBank/DDBJ databases">
        <authorList>
            <person name="Nowell W R."/>
        </authorList>
    </citation>
    <scope>NUCLEOTIDE SEQUENCE</scope>
</reference>
<evidence type="ECO:0000256" key="3">
    <source>
        <dbReference type="ARBA" id="ARBA00022448"/>
    </source>
</evidence>
<dbReference type="CDD" id="cd03263">
    <property type="entry name" value="ABC_subfamily_A"/>
    <property type="match status" value="2"/>
</dbReference>
<dbReference type="GO" id="GO:0140359">
    <property type="term" value="F:ABC-type transporter activity"/>
    <property type="evidence" value="ECO:0007669"/>
    <property type="project" value="InterPro"/>
</dbReference>
<comment type="subcellular location">
    <subcellularLocation>
        <location evidence="1">Membrane</location>
        <topology evidence="1">Multi-pass membrane protein</topology>
    </subcellularLocation>
</comment>
<keyword evidence="5" id="KW-0547">Nucleotide-binding</keyword>
<dbReference type="EMBL" id="CAJNYT010002094">
    <property type="protein sequence ID" value="CAF3447059.1"/>
    <property type="molecule type" value="Genomic_DNA"/>
</dbReference>
<evidence type="ECO:0000256" key="2">
    <source>
        <dbReference type="ARBA" id="ARBA00008869"/>
    </source>
</evidence>
<dbReference type="GO" id="GO:0016887">
    <property type="term" value="F:ATP hydrolysis activity"/>
    <property type="evidence" value="ECO:0007669"/>
    <property type="project" value="InterPro"/>
</dbReference>
<feature type="transmembrane region" description="Helical" evidence="9">
    <location>
        <begin position="252"/>
        <end position="278"/>
    </location>
</feature>
<gene>
    <name evidence="11" type="ORF">GRG538_LOCUS13932</name>
</gene>
<feature type="transmembrane region" description="Helical" evidence="9">
    <location>
        <begin position="345"/>
        <end position="366"/>
    </location>
</feature>
<organism evidence="11 12">
    <name type="scientific">Rotaria socialis</name>
    <dbReference type="NCBI Taxonomy" id="392032"/>
    <lineage>
        <taxon>Eukaryota</taxon>
        <taxon>Metazoa</taxon>
        <taxon>Spiralia</taxon>
        <taxon>Gnathifera</taxon>
        <taxon>Rotifera</taxon>
        <taxon>Eurotatoria</taxon>
        <taxon>Bdelloidea</taxon>
        <taxon>Philodinida</taxon>
        <taxon>Philodinidae</taxon>
        <taxon>Rotaria</taxon>
    </lineage>
</organism>
<evidence type="ECO:0000256" key="1">
    <source>
        <dbReference type="ARBA" id="ARBA00004141"/>
    </source>
</evidence>
<dbReference type="InterPro" id="IPR026082">
    <property type="entry name" value="ABCA"/>
</dbReference>
<proteinExistence type="inferred from homology"/>
<keyword evidence="6" id="KW-0067">ATP-binding</keyword>
<dbReference type="InterPro" id="IPR056264">
    <property type="entry name" value="R2_ABCA1-4-like"/>
</dbReference>
<dbReference type="InterPro" id="IPR013525">
    <property type="entry name" value="ABC2_TM"/>
</dbReference>
<evidence type="ECO:0000256" key="4">
    <source>
        <dbReference type="ARBA" id="ARBA00022692"/>
    </source>
</evidence>
<dbReference type="PROSITE" id="PS50893">
    <property type="entry name" value="ABC_TRANSPORTER_2"/>
    <property type="match status" value="2"/>
</dbReference>
<dbReference type="PANTHER" id="PTHR19229">
    <property type="entry name" value="ATP-BINDING CASSETTE TRANSPORTER SUBFAMILY A ABCA"/>
    <property type="match status" value="1"/>
</dbReference>
<evidence type="ECO:0000259" key="10">
    <source>
        <dbReference type="PROSITE" id="PS50893"/>
    </source>
</evidence>
<feature type="transmembrane region" description="Helical" evidence="9">
    <location>
        <begin position="912"/>
        <end position="933"/>
    </location>
</feature>
<evidence type="ECO:0000313" key="11">
    <source>
        <dbReference type="EMBL" id="CAF3447059.1"/>
    </source>
</evidence>
<sequence>MDNNNGRHRHGSSIMFLDEFRALFIKTFLLTIRKPGQTIAEILLAYTFMGFLLGMRYILDRQYNTAYQIPRFRPQDMLSISGAGNSIYYYPENICAKTIVNNTVDNLRIRWPSFPNRTQVIPDPTLSTLSNTTLQSIIAYIQFTNLDLCTSPSAMPDEVKYTLRMQENGPNYFHAQSVKISPNDYLWKRAPEDFCQDISSINLYISQFVGIQYFIDMSIIQYVTNAAQNLSSSIFLNHFGCPEYYADQLHSVYGFFIPIFFSIIFLVTFIMNVGYIVNERENKTKEYLRIYGLRTWLNNLVWMIRSMLIFFVLSGVVTGLSIMVLPSGNAGNNSVRKAIFNYAHWTLIWTILFVYSIQVSAFSVFFGQFFKNPFLAKLIAFAVWVVTLIDFYPGVSVGVRYFLCLFPNTGLMFCLQVVLQYERDGSRIFCSLKNENKQFLGGMATFKQMYSNEFANPLYIGVCLILMLIYSVIYFLLAIYVERVNPGEFGVSQPWNYLFKKSYWKPQKTSSVQPFDNCDILAYKNNGIYGSNCWIELNTIVDSAIPSLTVSNLSKKFGKIQAVSELSLKFYKGEVCTLLGHNGAGKTTTTFILVGMLEPTSGHVTIEGLDSRMHIEQIRKILGFCPQYDILYDDLSVQEHLELIGKIRHMEPTHMNESIETIIRLIGLVSDRQTLSKKLSGGMKRRLSIGISLMGDPKVLILDEPTSGIDPYNRRLIWTIIRKMKEAGKCIILTTHFLQEADALSDRIAIMSHGCLQANGTPEFLKNRIDFEYRLFIAKNETYQNERITAFIQRYIPMIALERESISEMIFGIRRTESKYIGKLIHALDAVSTDIGIESYGLSMTTIEEVFLKLIQEDEQGKTNYQSQTQTRLDLANKIFRAEYEYEQGVRRFCCRICALLIKRWHVLRRQYVFLFGFFLVPILMEILIVSVFPSPQDIQASLVQNNRVIGAQVTLLPSIYNPHTIVIYSNDSTMTAQIRFLDYIQNTGATIEQISTNNEIKYVTDECSTNEQFFINKYQIGFALYNNLTTPLIFDSYFSTVNYHAMATSLSAASTSLFQFYANSSAKKIITTNQPIITSTTAYATLQRFFELIYCFDTIPLALFNFLNSILAALFISILIVPSIQERINHSKDLQLLTNLTKKTYWFSNITFDLLACFLLCTLLTTIVRIGSLANPNVESEVHIYINSEQMGYFFLMIIMYSLASLPLIYVYSFSPRSELIGFINFFVVNTVACFFDMVLAFIAVFSQGQSTSTTRVARLTSIVNLIRWVIAAFFPCVNYKRALYNIRLKSNQECVSAVNSLMLTNDSVTEPWMSTHEPGVGSQFIIFCIQIFFWSMILILIESGTNIKLGCRRCCGRKNDLAETDTRSPLDDVEGAITKQWNDENLDEDVRNERRLLKEEANLLASSVILVRDLVKRFKKRKEKSLHRRIFTAVDHLNFHVTHRSCFGLLGTYNIRANGAGKTTTFRMLINDLKSTSGEIIINGKDINKKERDLDIGFCPQFDWLINDLTVIEILLLFARLKGLKWSEIPTMCNHMIELFGLDIYETRKIRNLSGGNKRKVSAALAFIANPSLVLLDEPTTGLDAAAKRKLWDVIRAARDAGLTIILTSHSMEECEALCTKIGIMKLGQFMCLGNLQRLKNRFGNGYVVQVKLPLQDIEIFKQELMLTLPGVQIDEQHNGILFCTVPFSSISPAQSHASSSSSRLAHVFDLFHKKKEEKSIESYSITQTTLEQIFIHLSGEDQYINTDEKKNK</sequence>
<dbReference type="SMART" id="SM00382">
    <property type="entry name" value="AAA"/>
    <property type="match status" value="2"/>
</dbReference>
<feature type="transmembrane region" description="Helical" evidence="9">
    <location>
        <begin position="458"/>
        <end position="481"/>
    </location>
</feature>
<feature type="domain" description="ABC transporter" evidence="10">
    <location>
        <begin position="1411"/>
        <end position="1654"/>
    </location>
</feature>
<name>A0A818DXC8_9BILA</name>
<feature type="transmembrane region" description="Helical" evidence="9">
    <location>
        <begin position="1192"/>
        <end position="1212"/>
    </location>
</feature>
<comment type="similarity">
    <text evidence="2">Belongs to the ABC transporter superfamily. ABCA family.</text>
</comment>
<dbReference type="GO" id="GO:0005319">
    <property type="term" value="F:lipid transporter activity"/>
    <property type="evidence" value="ECO:0007669"/>
    <property type="project" value="TreeGrafter"/>
</dbReference>
<feature type="domain" description="ABC transporter" evidence="10">
    <location>
        <begin position="548"/>
        <end position="778"/>
    </location>
</feature>
<keyword evidence="3" id="KW-0813">Transport</keyword>
<evidence type="ECO:0000256" key="8">
    <source>
        <dbReference type="ARBA" id="ARBA00023136"/>
    </source>
</evidence>
<dbReference type="Pfam" id="PF00005">
    <property type="entry name" value="ABC_tran"/>
    <property type="match status" value="2"/>
</dbReference>
<dbReference type="FunFam" id="3.40.50.300:FF:000335">
    <property type="entry name" value="ATP binding cassette subfamily A member 5"/>
    <property type="match status" value="1"/>
</dbReference>
<feature type="transmembrane region" description="Helical" evidence="9">
    <location>
        <begin position="378"/>
        <end position="403"/>
    </location>
</feature>
<dbReference type="InterPro" id="IPR003593">
    <property type="entry name" value="AAA+_ATPase"/>
</dbReference>
<feature type="transmembrane region" description="Helical" evidence="9">
    <location>
        <begin position="1102"/>
        <end position="1125"/>
    </location>
</feature>
<keyword evidence="4 9" id="KW-0812">Transmembrane</keyword>
<dbReference type="Pfam" id="PF23321">
    <property type="entry name" value="R1_ABCA1"/>
    <property type="match status" value="1"/>
</dbReference>
<dbReference type="InterPro" id="IPR003439">
    <property type="entry name" value="ABC_transporter-like_ATP-bd"/>
</dbReference>
<dbReference type="Proteomes" id="UP000663872">
    <property type="component" value="Unassembled WGS sequence"/>
</dbReference>
<dbReference type="PROSITE" id="PS00211">
    <property type="entry name" value="ABC_TRANSPORTER_1"/>
    <property type="match status" value="1"/>
</dbReference>
<feature type="transmembrane region" description="Helical" evidence="9">
    <location>
        <begin position="1146"/>
        <end position="1172"/>
    </location>
</feature>
<evidence type="ECO:0000256" key="9">
    <source>
        <dbReference type="SAM" id="Phobius"/>
    </source>
</evidence>
<keyword evidence="8 9" id="KW-0472">Membrane</keyword>
<feature type="transmembrane region" description="Helical" evidence="9">
    <location>
        <begin position="1259"/>
        <end position="1281"/>
    </location>
</feature>
<evidence type="ECO:0000256" key="7">
    <source>
        <dbReference type="ARBA" id="ARBA00022989"/>
    </source>
</evidence>
<feature type="transmembrane region" description="Helical" evidence="9">
    <location>
        <begin position="299"/>
        <end position="325"/>
    </location>
</feature>
<dbReference type="GO" id="GO:0005524">
    <property type="term" value="F:ATP binding"/>
    <property type="evidence" value="ECO:0007669"/>
    <property type="project" value="UniProtKB-KW"/>
</dbReference>
<evidence type="ECO:0000313" key="12">
    <source>
        <dbReference type="Proteomes" id="UP000663872"/>
    </source>
</evidence>
<dbReference type="InterPro" id="IPR027417">
    <property type="entry name" value="P-loop_NTPase"/>
</dbReference>
<dbReference type="FunFam" id="3.40.50.300:FF:001253">
    <property type="entry name" value="ATP-binding cassette protein subfamily A, member 10"/>
    <property type="match status" value="1"/>
</dbReference>
<comment type="caution">
    <text evidence="11">The sequence shown here is derived from an EMBL/GenBank/DDBJ whole genome shotgun (WGS) entry which is preliminary data.</text>
</comment>
<feature type="transmembrane region" description="Helical" evidence="9">
    <location>
        <begin position="1326"/>
        <end position="1343"/>
    </location>
</feature>
<dbReference type="SUPFAM" id="SSF52540">
    <property type="entry name" value="P-loop containing nucleoside triphosphate hydrolases"/>
    <property type="match status" value="2"/>
</dbReference>
<dbReference type="Pfam" id="PF12698">
    <property type="entry name" value="ABC2_membrane_3"/>
    <property type="match status" value="2"/>
</dbReference>
<dbReference type="GO" id="GO:0016020">
    <property type="term" value="C:membrane"/>
    <property type="evidence" value="ECO:0007669"/>
    <property type="project" value="UniProtKB-SubCell"/>
</dbReference>
<evidence type="ECO:0000256" key="6">
    <source>
        <dbReference type="ARBA" id="ARBA00022840"/>
    </source>
</evidence>
<keyword evidence="7 9" id="KW-1133">Transmembrane helix</keyword>